<keyword evidence="2" id="KW-1133">Transmembrane helix</keyword>
<accession>A0A9X4P6T6</accession>
<feature type="compositionally biased region" description="Basic and acidic residues" evidence="1">
    <location>
        <begin position="73"/>
        <end position="83"/>
    </location>
</feature>
<evidence type="ECO:0000313" key="3">
    <source>
        <dbReference type="EMBL" id="MDG6146091.1"/>
    </source>
</evidence>
<dbReference type="EMBL" id="JAMWFV010000024">
    <property type="protein sequence ID" value="MDG6146091.1"/>
    <property type="molecule type" value="Genomic_DNA"/>
</dbReference>
<feature type="transmembrane region" description="Helical" evidence="2">
    <location>
        <begin position="6"/>
        <end position="29"/>
    </location>
</feature>
<dbReference type="AlphaFoldDB" id="A0A9X4P6T6"/>
<evidence type="ECO:0000256" key="2">
    <source>
        <dbReference type="SAM" id="Phobius"/>
    </source>
</evidence>
<feature type="region of interest" description="Disordered" evidence="1">
    <location>
        <begin position="64"/>
        <end position="83"/>
    </location>
</feature>
<dbReference type="RefSeq" id="WP_107106059.1">
    <property type="nucleotide sequence ID" value="NZ_JAMWDY010000007.1"/>
</dbReference>
<reference evidence="3" key="1">
    <citation type="submission" date="2022-06" db="EMBL/GenBank/DDBJ databases">
        <title>Lactococcus from bovine mastitis in China.</title>
        <authorList>
            <person name="Lin Y."/>
            <person name="Han B."/>
        </authorList>
    </citation>
    <scope>NUCLEOTIDE SEQUENCE</scope>
    <source>
        <strain evidence="3">Ningxia-I-26</strain>
    </source>
</reference>
<organism evidence="3 4">
    <name type="scientific">Lactococcus formosensis</name>
    <dbReference type="NCBI Taxonomy" id="1281486"/>
    <lineage>
        <taxon>Bacteria</taxon>
        <taxon>Bacillati</taxon>
        <taxon>Bacillota</taxon>
        <taxon>Bacilli</taxon>
        <taxon>Lactobacillales</taxon>
        <taxon>Streptococcaceae</taxon>
        <taxon>Lactococcus</taxon>
    </lineage>
</organism>
<evidence type="ECO:0000313" key="4">
    <source>
        <dbReference type="Proteomes" id="UP001153199"/>
    </source>
</evidence>
<name>A0A9X4P6T6_9LACT</name>
<comment type="caution">
    <text evidence="3">The sequence shown here is derived from an EMBL/GenBank/DDBJ whole genome shotgun (WGS) entry which is preliminary data.</text>
</comment>
<keyword evidence="2" id="KW-0812">Transmembrane</keyword>
<proteinExistence type="predicted"/>
<keyword evidence="2" id="KW-0472">Membrane</keyword>
<protein>
    <submittedName>
        <fullName evidence="3">Uncharacterized protein</fullName>
    </submittedName>
</protein>
<keyword evidence="4" id="KW-1185">Reference proteome</keyword>
<gene>
    <name evidence="3" type="ORF">NF717_10600</name>
</gene>
<sequence length="83" mass="9482">MGKINFTLIIAILTLLLLLNLIFSFFTWWNSRDQKAVRLSKKLIKYGGKSITDGDITITIGTSSNNHKSTQNYKKEMDTSKKK</sequence>
<evidence type="ECO:0000256" key="1">
    <source>
        <dbReference type="SAM" id="MobiDB-lite"/>
    </source>
</evidence>
<dbReference type="Proteomes" id="UP001153199">
    <property type="component" value="Unassembled WGS sequence"/>
</dbReference>